<gene>
    <name evidence="1" type="ORF">SAMN05421812_13443</name>
</gene>
<proteinExistence type="predicted"/>
<sequence>MTAVTATVTVAAMATVTATGDQASLSIDRAAPSRPVGSSGHCVVHRLVCGGARLALRGHRHQRRQLRKSPAVLDMVKSNRPRP</sequence>
<accession>A0A239PGF5</accession>
<dbReference type="EMBL" id="FZPH01000034">
    <property type="protein sequence ID" value="SNT66216.1"/>
    <property type="molecule type" value="Genomic_DNA"/>
</dbReference>
<dbReference type="Proteomes" id="UP000198362">
    <property type="component" value="Unassembled WGS sequence"/>
</dbReference>
<name>A0A239PGF5_9ACTN</name>
<dbReference type="AlphaFoldDB" id="A0A239PGF5"/>
<evidence type="ECO:0000313" key="2">
    <source>
        <dbReference type="Proteomes" id="UP000198362"/>
    </source>
</evidence>
<protein>
    <submittedName>
        <fullName evidence="1">Uncharacterized protein</fullName>
    </submittedName>
</protein>
<keyword evidence="2" id="KW-1185">Reference proteome</keyword>
<reference evidence="1 2" key="1">
    <citation type="submission" date="2017-06" db="EMBL/GenBank/DDBJ databases">
        <authorList>
            <person name="Kim H.J."/>
            <person name="Triplett B.A."/>
        </authorList>
    </citation>
    <scope>NUCLEOTIDE SEQUENCE [LARGE SCALE GENOMIC DNA]</scope>
    <source>
        <strain evidence="1 2">CGMCC 4.5593</strain>
    </source>
</reference>
<evidence type="ECO:0000313" key="1">
    <source>
        <dbReference type="EMBL" id="SNT66216.1"/>
    </source>
</evidence>
<organism evidence="1 2">
    <name type="scientific">Asanoa hainanensis</name>
    <dbReference type="NCBI Taxonomy" id="560556"/>
    <lineage>
        <taxon>Bacteria</taxon>
        <taxon>Bacillati</taxon>
        <taxon>Actinomycetota</taxon>
        <taxon>Actinomycetes</taxon>
        <taxon>Micromonosporales</taxon>
        <taxon>Micromonosporaceae</taxon>
        <taxon>Asanoa</taxon>
    </lineage>
</organism>